<evidence type="ECO:0000256" key="4">
    <source>
        <dbReference type="ARBA" id="ARBA00022763"/>
    </source>
</evidence>
<dbReference type="RefSeq" id="WP_377464604.1">
    <property type="nucleotide sequence ID" value="NZ_JBHUOP010000001.1"/>
</dbReference>
<dbReference type="Gene3D" id="2.40.50.140">
    <property type="entry name" value="Nucleic acid-binding proteins"/>
    <property type="match status" value="1"/>
</dbReference>
<keyword evidence="6 8" id="KW-0234">DNA repair</keyword>
<dbReference type="InterPro" id="IPR042242">
    <property type="entry name" value="RecO_C"/>
</dbReference>
<evidence type="ECO:0000256" key="5">
    <source>
        <dbReference type="ARBA" id="ARBA00023172"/>
    </source>
</evidence>
<comment type="similarity">
    <text evidence="2 8">Belongs to the RecO family.</text>
</comment>
<dbReference type="Gene3D" id="1.20.1440.120">
    <property type="entry name" value="Recombination protein O, C-terminal domain"/>
    <property type="match status" value="1"/>
</dbReference>
<dbReference type="SUPFAM" id="SSF57863">
    <property type="entry name" value="ArfGap/RecO-like zinc finger"/>
    <property type="match status" value="1"/>
</dbReference>
<dbReference type="SUPFAM" id="SSF50249">
    <property type="entry name" value="Nucleic acid-binding proteins"/>
    <property type="match status" value="1"/>
</dbReference>
<evidence type="ECO:0000256" key="3">
    <source>
        <dbReference type="ARBA" id="ARBA00021310"/>
    </source>
</evidence>
<evidence type="ECO:0000256" key="2">
    <source>
        <dbReference type="ARBA" id="ARBA00007452"/>
    </source>
</evidence>
<organism evidence="10 11">
    <name type="scientific">Populibacterium corticicola</name>
    <dbReference type="NCBI Taxonomy" id="1812826"/>
    <lineage>
        <taxon>Bacteria</taxon>
        <taxon>Bacillati</taxon>
        <taxon>Actinomycetota</taxon>
        <taxon>Actinomycetes</taxon>
        <taxon>Micrococcales</taxon>
        <taxon>Jonesiaceae</taxon>
        <taxon>Populibacterium</taxon>
    </lineage>
</organism>
<dbReference type="InterPro" id="IPR037278">
    <property type="entry name" value="ARFGAP/RecO"/>
</dbReference>
<keyword evidence="11" id="KW-1185">Reference proteome</keyword>
<feature type="domain" description="DNA replication/recombination mediator RecO N-terminal" evidence="9">
    <location>
        <begin position="1"/>
        <end position="78"/>
    </location>
</feature>
<dbReference type="EMBL" id="JBHUOP010000001">
    <property type="protein sequence ID" value="MFD2839171.1"/>
    <property type="molecule type" value="Genomic_DNA"/>
</dbReference>
<dbReference type="InterPro" id="IPR022572">
    <property type="entry name" value="DNA_rep/recomb_RecO_N"/>
</dbReference>
<dbReference type="HAMAP" id="MF_00201">
    <property type="entry name" value="RecO"/>
    <property type="match status" value="1"/>
</dbReference>
<accession>A0ABW5XD95</accession>
<evidence type="ECO:0000313" key="10">
    <source>
        <dbReference type="EMBL" id="MFD2839171.1"/>
    </source>
</evidence>
<sequence length="245" mass="26920">MPLYRDDAIVMRAQKLGEADRIITLLTREYGKVRAVAKGVRRTSSKFGARLEPFMHIDVQLNEGRNLDMITQVDTIGAYAKAICEDYTKYTVGGAILETADRLVVAEHEPSTQQYWLLAGALRTLAEGNKPPELILDSYLLRSFAVAGYAPSFEDCARCGAPGPHRAYSLPQGGAVCQDCRAPGSASPAPQTFQLLSALLSGDWDAALRTDVRTRREASGLVAAFCQFHLERTIRSLRMVDRVGQ</sequence>
<evidence type="ECO:0000256" key="1">
    <source>
        <dbReference type="ARBA" id="ARBA00003065"/>
    </source>
</evidence>
<keyword evidence="4 8" id="KW-0227">DNA damage</keyword>
<name>A0ABW5XD95_9MICO</name>
<evidence type="ECO:0000256" key="8">
    <source>
        <dbReference type="HAMAP-Rule" id="MF_00201"/>
    </source>
</evidence>
<dbReference type="PANTHER" id="PTHR33991">
    <property type="entry name" value="DNA REPAIR PROTEIN RECO"/>
    <property type="match status" value="1"/>
</dbReference>
<dbReference type="PANTHER" id="PTHR33991:SF1">
    <property type="entry name" value="DNA REPAIR PROTEIN RECO"/>
    <property type="match status" value="1"/>
</dbReference>
<evidence type="ECO:0000259" key="9">
    <source>
        <dbReference type="Pfam" id="PF11967"/>
    </source>
</evidence>
<comment type="function">
    <text evidence="1 8">Involved in DNA repair and RecF pathway recombination.</text>
</comment>
<dbReference type="NCBIfam" id="TIGR00613">
    <property type="entry name" value="reco"/>
    <property type="match status" value="1"/>
</dbReference>
<gene>
    <name evidence="8 10" type="primary">recO</name>
    <name evidence="10" type="ORF">ACFSYH_01090</name>
</gene>
<comment type="caution">
    <text evidence="10">The sequence shown here is derived from an EMBL/GenBank/DDBJ whole genome shotgun (WGS) entry which is preliminary data.</text>
</comment>
<evidence type="ECO:0000256" key="6">
    <source>
        <dbReference type="ARBA" id="ARBA00023204"/>
    </source>
</evidence>
<dbReference type="Pfam" id="PF02565">
    <property type="entry name" value="RecO_C"/>
    <property type="match status" value="1"/>
</dbReference>
<keyword evidence="5 8" id="KW-0233">DNA recombination</keyword>
<proteinExistence type="inferred from homology"/>
<evidence type="ECO:0000313" key="11">
    <source>
        <dbReference type="Proteomes" id="UP001597391"/>
    </source>
</evidence>
<protein>
    <recommendedName>
        <fullName evidence="3 8">DNA repair protein RecO</fullName>
    </recommendedName>
    <alternativeName>
        <fullName evidence="7 8">Recombination protein O</fullName>
    </alternativeName>
</protein>
<evidence type="ECO:0000256" key="7">
    <source>
        <dbReference type="ARBA" id="ARBA00033409"/>
    </source>
</evidence>
<reference evidence="11" key="1">
    <citation type="journal article" date="2019" name="Int. J. Syst. Evol. Microbiol.">
        <title>The Global Catalogue of Microorganisms (GCM) 10K type strain sequencing project: providing services to taxonomists for standard genome sequencing and annotation.</title>
        <authorList>
            <consortium name="The Broad Institute Genomics Platform"/>
            <consortium name="The Broad Institute Genome Sequencing Center for Infectious Disease"/>
            <person name="Wu L."/>
            <person name="Ma J."/>
        </authorList>
    </citation>
    <scope>NUCLEOTIDE SEQUENCE [LARGE SCALE GENOMIC DNA]</scope>
    <source>
        <strain evidence="11">KCTC 33576</strain>
    </source>
</reference>
<dbReference type="Pfam" id="PF11967">
    <property type="entry name" value="RecO_N"/>
    <property type="match status" value="1"/>
</dbReference>
<dbReference type="Proteomes" id="UP001597391">
    <property type="component" value="Unassembled WGS sequence"/>
</dbReference>
<dbReference type="InterPro" id="IPR012340">
    <property type="entry name" value="NA-bd_OB-fold"/>
</dbReference>
<dbReference type="InterPro" id="IPR003717">
    <property type="entry name" value="RecO"/>
</dbReference>